<feature type="transmembrane region" description="Helical" evidence="4">
    <location>
        <begin position="150"/>
        <end position="169"/>
    </location>
</feature>
<evidence type="ECO:0000256" key="2">
    <source>
        <dbReference type="ARBA" id="ARBA00023125"/>
    </source>
</evidence>
<feature type="transmembrane region" description="Helical" evidence="4">
    <location>
        <begin position="126"/>
        <end position="144"/>
    </location>
</feature>
<dbReference type="InterPro" id="IPR016032">
    <property type="entry name" value="Sig_transdc_resp-reg_C-effctor"/>
</dbReference>
<dbReference type="EMBL" id="AP025564">
    <property type="protein sequence ID" value="BDE95036.1"/>
    <property type="molecule type" value="Genomic_DNA"/>
</dbReference>
<proteinExistence type="predicted"/>
<feature type="transmembrane region" description="Helical" evidence="4">
    <location>
        <begin position="69"/>
        <end position="86"/>
    </location>
</feature>
<reference evidence="6 7" key="1">
    <citation type="submission" date="2022-01" db="EMBL/GenBank/DDBJ databases">
        <title>Novel bile acid biosynthetic pathways are enriched in the microbiome of centenarians.</title>
        <authorList>
            <person name="Sato Y."/>
            <person name="Atarashi K."/>
            <person name="Plichta R.D."/>
            <person name="Arai Y."/>
            <person name="Sasajima S."/>
            <person name="Kearney M.S."/>
            <person name="Suda W."/>
            <person name="Takeshita K."/>
            <person name="Sasaki T."/>
            <person name="Okamoto S."/>
            <person name="Skelly N.A."/>
            <person name="Okamura Y."/>
            <person name="Vlamakis H."/>
            <person name="Li Y."/>
            <person name="Tanoue T."/>
            <person name="Takei H."/>
            <person name="Nittono H."/>
            <person name="Narushima S."/>
            <person name="Irie J."/>
            <person name="Itoh H."/>
            <person name="Moriya K."/>
            <person name="Sugiura Y."/>
            <person name="Suematsu M."/>
            <person name="Moritoki N."/>
            <person name="Shibata S."/>
            <person name="Littman R.D."/>
            <person name="Fischbach A.M."/>
            <person name="Uwamino Y."/>
            <person name="Inoue T."/>
            <person name="Honda A."/>
            <person name="Hattori M."/>
            <person name="Murai T."/>
            <person name="Xavier J.R."/>
            <person name="Hirose N."/>
            <person name="Honda K."/>
        </authorList>
    </citation>
    <scope>NUCLEOTIDE SEQUENCE [LARGE SCALE GENOMIC DNA]</scope>
    <source>
        <strain evidence="6 7">CE91-St30</strain>
    </source>
</reference>
<name>A0ABM7WFQ4_9ACTN</name>
<dbReference type="InterPro" id="IPR036259">
    <property type="entry name" value="MFS_trans_sf"/>
</dbReference>
<feature type="domain" description="HTH luxR-type" evidence="5">
    <location>
        <begin position="397"/>
        <end position="462"/>
    </location>
</feature>
<feature type="transmembrane region" description="Helical" evidence="4">
    <location>
        <begin position="277"/>
        <end position="297"/>
    </location>
</feature>
<accession>A0ABM7WFQ4</accession>
<dbReference type="PANTHER" id="PTHR44688:SF16">
    <property type="entry name" value="DNA-BINDING TRANSCRIPTIONAL ACTIVATOR DEVR_DOSR"/>
    <property type="match status" value="1"/>
</dbReference>
<sequence>MIAQSIQRSFERSFGTSCFLAYFALLFFRHTEEMTGLYLPYATAVGILFVIIFVLCAHLADRLDRIGPARLSVIACVLCAIGAMLLEIPSASILFAFGGFLSLLGCVTFFLILGKNLAFYDHQERICQLSAAFLVGSAAIAIAATLNDTAMFAISIILPLLTALHLCVLKVNKGTFSFADLAASRKSHRFSVTVLFTTAVTGFIWGIAFCLIAKPYHPTVAAPLHFALPIALAGLISIIDLFKWKRISEHSLLRIFSTAAFVAIAPLPFVPEWVQQLLGAYLFLAFSFDTIVCFSAMGEVARFNQISPYWVFGISLAYYFSGAFIGYLGFEWAFAQEQPIPLAAICFGSLLLIIWCSSYVFQDSYPSGESLADLAEASSSLLKNESRPALWQRKIDRVIEHYELTARQQEVFRMLVRGRNAQYVADKFFISNSTAKAHIHNIYRKLDIHSQQELINLVENAEDPAPETIPAGQKSSLH</sequence>
<dbReference type="InterPro" id="IPR000792">
    <property type="entry name" value="Tscrpt_reg_LuxR_C"/>
</dbReference>
<evidence type="ECO:0000313" key="7">
    <source>
        <dbReference type="Proteomes" id="UP001320544"/>
    </source>
</evidence>
<feature type="transmembrane region" description="Helical" evidence="4">
    <location>
        <begin position="37"/>
        <end position="57"/>
    </location>
</feature>
<dbReference type="Gene3D" id="1.10.10.10">
    <property type="entry name" value="Winged helix-like DNA-binding domain superfamily/Winged helix DNA-binding domain"/>
    <property type="match status" value="1"/>
</dbReference>
<dbReference type="RefSeq" id="WP_244411536.1">
    <property type="nucleotide sequence ID" value="NZ_AP025564.1"/>
</dbReference>
<organism evidence="6 7">
    <name type="scientific">Raoultibacter timonensis</name>
    <dbReference type="NCBI Taxonomy" id="1907662"/>
    <lineage>
        <taxon>Bacteria</taxon>
        <taxon>Bacillati</taxon>
        <taxon>Actinomycetota</taxon>
        <taxon>Coriobacteriia</taxon>
        <taxon>Eggerthellales</taxon>
        <taxon>Eggerthellaceae</taxon>
        <taxon>Raoultibacter</taxon>
    </lineage>
</organism>
<keyword evidence="4" id="KW-0472">Membrane</keyword>
<evidence type="ECO:0000256" key="1">
    <source>
        <dbReference type="ARBA" id="ARBA00023015"/>
    </source>
</evidence>
<keyword evidence="7" id="KW-1185">Reference proteome</keyword>
<keyword evidence="3" id="KW-0804">Transcription</keyword>
<feature type="transmembrane region" description="Helical" evidence="4">
    <location>
        <begin position="251"/>
        <end position="271"/>
    </location>
</feature>
<gene>
    <name evidence="6" type="ORF">CE91St30_03690</name>
</gene>
<dbReference type="SMART" id="SM00421">
    <property type="entry name" value="HTH_LUXR"/>
    <property type="match status" value="1"/>
</dbReference>
<protein>
    <recommendedName>
        <fullName evidence="5">HTH luxR-type domain-containing protein</fullName>
    </recommendedName>
</protein>
<feature type="transmembrane region" description="Helical" evidence="4">
    <location>
        <begin position="92"/>
        <end position="114"/>
    </location>
</feature>
<dbReference type="Proteomes" id="UP001320544">
    <property type="component" value="Chromosome"/>
</dbReference>
<keyword evidence="1" id="KW-0805">Transcription regulation</keyword>
<evidence type="ECO:0000256" key="4">
    <source>
        <dbReference type="SAM" id="Phobius"/>
    </source>
</evidence>
<dbReference type="PANTHER" id="PTHR44688">
    <property type="entry name" value="DNA-BINDING TRANSCRIPTIONAL ACTIVATOR DEVR_DOSR"/>
    <property type="match status" value="1"/>
</dbReference>
<evidence type="ECO:0000313" key="6">
    <source>
        <dbReference type="EMBL" id="BDE95036.1"/>
    </source>
</evidence>
<keyword evidence="4" id="KW-0812">Transmembrane</keyword>
<feature type="transmembrane region" description="Helical" evidence="4">
    <location>
        <begin position="309"/>
        <end position="330"/>
    </location>
</feature>
<dbReference type="PRINTS" id="PR00038">
    <property type="entry name" value="HTHLUXR"/>
</dbReference>
<dbReference type="SUPFAM" id="SSF46894">
    <property type="entry name" value="C-terminal effector domain of the bipartite response regulators"/>
    <property type="match status" value="1"/>
</dbReference>
<evidence type="ECO:0000256" key="3">
    <source>
        <dbReference type="ARBA" id="ARBA00023163"/>
    </source>
</evidence>
<dbReference type="CDD" id="cd06170">
    <property type="entry name" value="LuxR_C_like"/>
    <property type="match status" value="1"/>
</dbReference>
<dbReference type="SUPFAM" id="SSF103473">
    <property type="entry name" value="MFS general substrate transporter"/>
    <property type="match status" value="1"/>
</dbReference>
<dbReference type="PROSITE" id="PS50043">
    <property type="entry name" value="HTH_LUXR_2"/>
    <property type="match status" value="1"/>
</dbReference>
<keyword evidence="2" id="KW-0238">DNA-binding</keyword>
<dbReference type="InterPro" id="IPR036388">
    <property type="entry name" value="WH-like_DNA-bd_sf"/>
</dbReference>
<feature type="transmembrane region" description="Helical" evidence="4">
    <location>
        <begin position="220"/>
        <end position="239"/>
    </location>
</feature>
<evidence type="ECO:0000259" key="5">
    <source>
        <dbReference type="PROSITE" id="PS50043"/>
    </source>
</evidence>
<feature type="transmembrane region" description="Helical" evidence="4">
    <location>
        <begin position="12"/>
        <end position="31"/>
    </location>
</feature>
<keyword evidence="4" id="KW-1133">Transmembrane helix</keyword>
<dbReference type="Pfam" id="PF00196">
    <property type="entry name" value="GerE"/>
    <property type="match status" value="1"/>
</dbReference>
<feature type="transmembrane region" description="Helical" evidence="4">
    <location>
        <begin position="342"/>
        <end position="361"/>
    </location>
</feature>
<feature type="transmembrane region" description="Helical" evidence="4">
    <location>
        <begin position="190"/>
        <end position="214"/>
    </location>
</feature>